<accession>A0A1S6HJY6</accession>
<dbReference type="Gene3D" id="3.40.190.10">
    <property type="entry name" value="Periplasmic binding protein-like II"/>
    <property type="match status" value="1"/>
</dbReference>
<dbReference type="KEGG" id="spsw:Sps_00651"/>
<gene>
    <name evidence="2" type="ORF">Sps_00651</name>
</gene>
<dbReference type="Proteomes" id="UP000189545">
    <property type="component" value="Chromosome"/>
</dbReference>
<feature type="signal peptide" evidence="1">
    <location>
        <begin position="1"/>
        <end position="22"/>
    </location>
</feature>
<organism evidence="2 3">
    <name type="scientific">Shewanella psychrophila</name>
    <dbReference type="NCBI Taxonomy" id="225848"/>
    <lineage>
        <taxon>Bacteria</taxon>
        <taxon>Pseudomonadati</taxon>
        <taxon>Pseudomonadota</taxon>
        <taxon>Gammaproteobacteria</taxon>
        <taxon>Alteromonadales</taxon>
        <taxon>Shewanellaceae</taxon>
        <taxon>Shewanella</taxon>
    </lineage>
</organism>
<evidence type="ECO:0000256" key="1">
    <source>
        <dbReference type="SAM" id="SignalP"/>
    </source>
</evidence>
<dbReference type="SUPFAM" id="SSF53850">
    <property type="entry name" value="Periplasmic binding protein-like II"/>
    <property type="match status" value="1"/>
</dbReference>
<dbReference type="EMBL" id="CP014782">
    <property type="protein sequence ID" value="AQS35845.1"/>
    <property type="molecule type" value="Genomic_DNA"/>
</dbReference>
<name>A0A1S6HJY6_9GAMM</name>
<evidence type="ECO:0000313" key="3">
    <source>
        <dbReference type="Proteomes" id="UP000189545"/>
    </source>
</evidence>
<keyword evidence="3" id="KW-1185">Reference proteome</keyword>
<dbReference type="STRING" id="225848.Sps_00651"/>
<dbReference type="OrthoDB" id="5368544at2"/>
<evidence type="ECO:0000313" key="2">
    <source>
        <dbReference type="EMBL" id="AQS35845.1"/>
    </source>
</evidence>
<keyword evidence="1" id="KW-0732">Signal</keyword>
<feature type="chain" id="PRO_5012774602" evidence="1">
    <location>
        <begin position="23"/>
        <end position="139"/>
    </location>
</feature>
<reference evidence="2 3" key="1">
    <citation type="submission" date="2016-03" db="EMBL/GenBank/DDBJ databases">
        <title>Complete genome sequence of Shewanella psychrophila WP2, a deep sea bacterium isolated from west Pacific sediment.</title>
        <authorList>
            <person name="Xu G."/>
            <person name="Jian H."/>
        </authorList>
    </citation>
    <scope>NUCLEOTIDE SEQUENCE [LARGE SCALE GENOMIC DNA]</scope>
    <source>
        <strain evidence="2 3">WP2</strain>
    </source>
</reference>
<sequence length="139" mass="15157">MNRCFRCFISLISLMFCFAATAEVAVVVHPSNPASLSIQDISRIYLGKIKSFPGGSKAIALDQKQGSLERMAFVKHVLNKSESQLKSYWSKRLFSGQGQPPIAVDTNADVMELISANPNMIGFVDAQAVNNSVKVVATF</sequence>
<protein>
    <submittedName>
        <fullName evidence="2">Phosphate ABC transporter substrate-binding protein, PhoT family</fullName>
    </submittedName>
</protein>
<dbReference type="RefSeq" id="WP_077751198.1">
    <property type="nucleotide sequence ID" value="NZ_CP014782.1"/>
</dbReference>
<dbReference type="AlphaFoldDB" id="A0A1S6HJY6"/>
<proteinExistence type="predicted"/>